<dbReference type="PIRSF" id="PIRSF018266">
    <property type="entry name" value="FecR"/>
    <property type="match status" value="1"/>
</dbReference>
<dbReference type="Pfam" id="PF16344">
    <property type="entry name" value="FecR_C"/>
    <property type="match status" value="1"/>
</dbReference>
<evidence type="ECO:0000259" key="3">
    <source>
        <dbReference type="Pfam" id="PF16344"/>
    </source>
</evidence>
<dbReference type="RefSeq" id="WP_353331616.1">
    <property type="nucleotide sequence ID" value="NZ_AP028055.1"/>
</dbReference>
<name>A0ABN6Z770_9BACE</name>
<dbReference type="PANTHER" id="PTHR30273:SF2">
    <property type="entry name" value="PROTEIN FECR"/>
    <property type="match status" value="1"/>
</dbReference>
<dbReference type="Proteomes" id="UP001496674">
    <property type="component" value="Chromosome"/>
</dbReference>
<evidence type="ECO:0000256" key="1">
    <source>
        <dbReference type="SAM" id="Phobius"/>
    </source>
</evidence>
<proteinExistence type="predicted"/>
<organism evidence="4 5">
    <name type="scientific">Bacteroides sedimenti</name>
    <dbReference type="NCBI Taxonomy" id="2136147"/>
    <lineage>
        <taxon>Bacteria</taxon>
        <taxon>Pseudomonadati</taxon>
        <taxon>Bacteroidota</taxon>
        <taxon>Bacteroidia</taxon>
        <taxon>Bacteroidales</taxon>
        <taxon>Bacteroidaceae</taxon>
        <taxon>Bacteroides</taxon>
    </lineage>
</organism>
<evidence type="ECO:0000313" key="5">
    <source>
        <dbReference type="Proteomes" id="UP001496674"/>
    </source>
</evidence>
<dbReference type="InterPro" id="IPR006860">
    <property type="entry name" value="FecR"/>
</dbReference>
<reference evidence="4 5" key="1">
    <citation type="submission" date="2023-04" db="EMBL/GenBank/DDBJ databases">
        <title>Draft genome sequence of acteroides sedimenti strain YN3PY1.</title>
        <authorList>
            <person name="Yoshida N."/>
        </authorList>
    </citation>
    <scope>NUCLEOTIDE SEQUENCE [LARGE SCALE GENOMIC DNA]</scope>
    <source>
        <strain evidence="4 5">YN3PY1</strain>
    </source>
</reference>
<keyword evidence="1" id="KW-1133">Transmembrane helix</keyword>
<dbReference type="InterPro" id="IPR012373">
    <property type="entry name" value="Ferrdict_sens_TM"/>
</dbReference>
<sequence>MDEKEIYKYLIGQATPEEEKELLSWLEASSENKKLFFDMEAIWRAKHQFTDKNQPLELFNSLVRMNENIDQAEAKQKNIRRKKQKKLIYWFSGVAASILVTALILTNIIDKNSHITYSYANFLPDSVRQVKLKDGSIVWLSSNAVITFSEKFMDKERRVKLKGLAFFEVEKDSLRPFVVETEAFSVKVLGTAFSVNSNYSKNKSEAVLLRGSIQLEDKAGESLAVLHPGQQALYSNTLKTLEINEIDANSYSLWRFHLISLPNASITDIINSLEHTYGVKLSVDTENIKQHKYNFYYKEHDDLNNVLEQLFYLTGQRAKITH</sequence>
<keyword evidence="1" id="KW-0472">Membrane</keyword>
<dbReference type="Gene3D" id="2.60.120.1440">
    <property type="match status" value="1"/>
</dbReference>
<dbReference type="PANTHER" id="PTHR30273">
    <property type="entry name" value="PERIPLASMIC SIGNAL SENSOR AND SIGMA FACTOR ACTIVATOR FECR-RELATED"/>
    <property type="match status" value="1"/>
</dbReference>
<keyword evidence="1" id="KW-0812">Transmembrane</keyword>
<dbReference type="InterPro" id="IPR032508">
    <property type="entry name" value="FecR_C"/>
</dbReference>
<dbReference type="Gene3D" id="3.55.50.30">
    <property type="match status" value="1"/>
</dbReference>
<dbReference type="Pfam" id="PF04773">
    <property type="entry name" value="FecR"/>
    <property type="match status" value="1"/>
</dbReference>
<protein>
    <submittedName>
        <fullName evidence="4">Anti-sigma factor</fullName>
    </submittedName>
</protein>
<dbReference type="EMBL" id="AP028055">
    <property type="protein sequence ID" value="BEH00348.1"/>
    <property type="molecule type" value="Genomic_DNA"/>
</dbReference>
<evidence type="ECO:0000259" key="2">
    <source>
        <dbReference type="Pfam" id="PF04773"/>
    </source>
</evidence>
<feature type="transmembrane region" description="Helical" evidence="1">
    <location>
        <begin position="87"/>
        <end position="109"/>
    </location>
</feature>
<evidence type="ECO:0000313" key="4">
    <source>
        <dbReference type="EMBL" id="BEH00348.1"/>
    </source>
</evidence>
<accession>A0ABN6Z770</accession>
<keyword evidence="5" id="KW-1185">Reference proteome</keyword>
<gene>
    <name evidence="4" type="ORF">BSYN_26120</name>
</gene>
<feature type="domain" description="FecR protein" evidence="2">
    <location>
        <begin position="125"/>
        <end position="213"/>
    </location>
</feature>
<feature type="domain" description="Protein FecR C-terminal" evidence="3">
    <location>
        <begin position="262"/>
        <end position="314"/>
    </location>
</feature>